<feature type="compositionally biased region" description="Basic and acidic residues" evidence="9">
    <location>
        <begin position="505"/>
        <end position="516"/>
    </location>
</feature>
<evidence type="ECO:0000256" key="3">
    <source>
        <dbReference type="ARBA" id="ARBA00022692"/>
    </source>
</evidence>
<dbReference type="Proteomes" id="UP000244005">
    <property type="component" value="Unassembled WGS sequence"/>
</dbReference>
<accession>A0A2R6W2I2</accession>
<dbReference type="GO" id="GO:0005516">
    <property type="term" value="F:calmodulin binding"/>
    <property type="evidence" value="ECO:0007669"/>
    <property type="project" value="UniProtKB-KW"/>
</dbReference>
<keyword evidence="8" id="KW-0112">Calmodulin-binding</keyword>
<evidence type="ECO:0000256" key="2">
    <source>
        <dbReference type="ARBA" id="ARBA00006574"/>
    </source>
</evidence>
<proteinExistence type="inferred from homology"/>
<evidence type="ECO:0000256" key="7">
    <source>
        <dbReference type="ARBA" id="ARBA00023265"/>
    </source>
</evidence>
<dbReference type="PANTHER" id="PTHR31942:SF77">
    <property type="entry name" value="MLO-LIKE PROTEIN 14"/>
    <property type="match status" value="1"/>
</dbReference>
<comment type="function">
    <text evidence="8">May be involved in modulation of pathogen defense and leaf cell death.</text>
</comment>
<dbReference type="PANTHER" id="PTHR31942">
    <property type="entry name" value="MLO-LIKE PROTEIN 1"/>
    <property type="match status" value="1"/>
</dbReference>
<evidence type="ECO:0000313" key="11">
    <source>
        <dbReference type="EMBL" id="PTQ28055.1"/>
    </source>
</evidence>
<evidence type="ECO:0000256" key="8">
    <source>
        <dbReference type="RuleBase" id="RU280816"/>
    </source>
</evidence>
<keyword evidence="3 8" id="KW-0812">Transmembrane</keyword>
<organism evidence="11 12">
    <name type="scientific">Marchantia polymorpha</name>
    <name type="common">Common liverwort</name>
    <name type="synonym">Marchantia aquatica</name>
    <dbReference type="NCBI Taxonomy" id="3197"/>
    <lineage>
        <taxon>Eukaryota</taxon>
        <taxon>Viridiplantae</taxon>
        <taxon>Streptophyta</taxon>
        <taxon>Embryophyta</taxon>
        <taxon>Marchantiophyta</taxon>
        <taxon>Marchantiopsida</taxon>
        <taxon>Marchantiidae</taxon>
        <taxon>Marchantiales</taxon>
        <taxon>Marchantiaceae</taxon>
        <taxon>Marchantia</taxon>
    </lineage>
</organism>
<dbReference type="EMBL" id="KZ772844">
    <property type="protein sequence ID" value="PTQ28055.1"/>
    <property type="molecule type" value="Genomic_DNA"/>
</dbReference>
<evidence type="ECO:0000256" key="6">
    <source>
        <dbReference type="ARBA" id="ARBA00023136"/>
    </source>
</evidence>
<comment type="similarity">
    <text evidence="2 8">Belongs to the MLO family.</text>
</comment>
<feature type="transmembrane region" description="Helical" evidence="10">
    <location>
        <begin position="325"/>
        <end position="357"/>
    </location>
</feature>
<evidence type="ECO:0000256" key="5">
    <source>
        <dbReference type="ARBA" id="ARBA00022989"/>
    </source>
</evidence>
<feature type="transmembrane region" description="Helical" evidence="10">
    <location>
        <begin position="18"/>
        <end position="38"/>
    </location>
</feature>
<feature type="transmembrane region" description="Helical" evidence="10">
    <location>
        <begin position="64"/>
        <end position="82"/>
    </location>
</feature>
<keyword evidence="7 8" id="KW-0568">Pathogenesis-related protein</keyword>
<dbReference type="Pfam" id="PF03094">
    <property type="entry name" value="Mlo"/>
    <property type="match status" value="1"/>
</dbReference>
<evidence type="ECO:0000256" key="9">
    <source>
        <dbReference type="SAM" id="MobiDB-lite"/>
    </source>
</evidence>
<evidence type="ECO:0000256" key="1">
    <source>
        <dbReference type="ARBA" id="ARBA00004141"/>
    </source>
</evidence>
<feature type="compositionally biased region" description="Polar residues" evidence="9">
    <location>
        <begin position="543"/>
        <end position="552"/>
    </location>
</feature>
<feature type="transmembrane region" description="Helical" evidence="10">
    <location>
        <begin position="300"/>
        <end position="319"/>
    </location>
</feature>
<keyword evidence="12" id="KW-1185">Reference proteome</keyword>
<feature type="region of interest" description="Disordered" evidence="9">
    <location>
        <begin position="594"/>
        <end position="632"/>
    </location>
</feature>
<dbReference type="OrthoDB" id="1388414at2759"/>
<evidence type="ECO:0000313" key="12">
    <source>
        <dbReference type="Proteomes" id="UP000244005"/>
    </source>
</evidence>
<evidence type="ECO:0000256" key="4">
    <source>
        <dbReference type="ARBA" id="ARBA00022821"/>
    </source>
</evidence>
<sequence>MAGDASADARSLEFTPTWAVATVCTVFVVISLIIVKIIEKVEENLKHGKRKPLLQALDKMKEELMLLGFISLLLTVFQNYVASICVKSSVLEKFTPCHLSDKKKAYSETPPASESPPASDDTAHRRLLEYLADSLIGNELEPPVWRRELAAAAPSSCPAGKESFVSTTGLHQLHTFIFVLAVVHVVYSLIAMGLAMAKVRSWSAWELEAHSNTHDDLTEITKTLTMKRQSTFVTYHTSKPWSRNRFSVWIVCFFRQFGISVTRADYLTLRLGFIKNHNTGHKFNFHQYMIRCMEDEFKEIVGISAWLWAFVVAFLLFNVNGTNLYFWMCFIPVVLVIVVGTKLQHIIATLALENAMVKGPLPSIRPRDELFWFKTPTLLLKLIHFILFQNAFELATFIWFWWQFGFTSCLLENKTYVYIRIGLGVLTQILCSYSTLPLYALVTQMGSHYKHSIFQNDVKEKLHNWRKGAKKRAKLGTLSEESSYAGDDSRDGNSGAGSMTPEEGSVPHESRFDPRTGEQMAREAQMAREYSMQDEGLRHQRSQSESVVTQQVPGDIEMQQPGSEKKFLRTLSQSLLGSRQSDDSKLPYFKAFTVQVDNSPPDGRQGGSSYTPKGPAKEGQDISPLFPWHRRK</sequence>
<feature type="transmembrane region" description="Helical" evidence="10">
    <location>
        <begin position="176"/>
        <end position="197"/>
    </location>
</feature>
<gene>
    <name evidence="8" type="primary">MLO</name>
    <name evidence="11" type="ORF">MARPO_0175s0016</name>
</gene>
<protein>
    <recommendedName>
        <fullName evidence="8">MLO-like protein</fullName>
    </recommendedName>
</protein>
<dbReference type="AlphaFoldDB" id="A0A2R6W2I2"/>
<dbReference type="Gramene" id="Mp5g01540.1">
    <property type="protein sequence ID" value="Mp5g01540.1.cds"/>
    <property type="gene ID" value="Mp5g01540"/>
</dbReference>
<feature type="region of interest" description="Disordered" evidence="9">
    <location>
        <begin position="473"/>
        <end position="565"/>
    </location>
</feature>
<keyword evidence="6 8" id="KW-0472">Membrane</keyword>
<feature type="transmembrane region" description="Helical" evidence="10">
    <location>
        <begin position="378"/>
        <end position="402"/>
    </location>
</feature>
<comment type="subcellular location">
    <subcellularLocation>
        <location evidence="1 8">Membrane</location>
        <topology evidence="1 8">Multi-pass membrane protein</topology>
    </subcellularLocation>
</comment>
<feature type="transmembrane region" description="Helical" evidence="10">
    <location>
        <begin position="417"/>
        <end position="442"/>
    </location>
</feature>
<evidence type="ECO:0000256" key="10">
    <source>
        <dbReference type="SAM" id="Phobius"/>
    </source>
</evidence>
<dbReference type="GO" id="GO:0006952">
    <property type="term" value="P:defense response"/>
    <property type="evidence" value="ECO:0007669"/>
    <property type="project" value="UniProtKB-KW"/>
</dbReference>
<reference evidence="12" key="1">
    <citation type="journal article" date="2017" name="Cell">
        <title>Insights into land plant evolution garnered from the Marchantia polymorpha genome.</title>
        <authorList>
            <person name="Bowman J.L."/>
            <person name="Kohchi T."/>
            <person name="Yamato K.T."/>
            <person name="Jenkins J."/>
            <person name="Shu S."/>
            <person name="Ishizaki K."/>
            <person name="Yamaoka S."/>
            <person name="Nishihama R."/>
            <person name="Nakamura Y."/>
            <person name="Berger F."/>
            <person name="Adam C."/>
            <person name="Aki S.S."/>
            <person name="Althoff F."/>
            <person name="Araki T."/>
            <person name="Arteaga-Vazquez M.A."/>
            <person name="Balasubrmanian S."/>
            <person name="Barry K."/>
            <person name="Bauer D."/>
            <person name="Boehm C.R."/>
            <person name="Briginshaw L."/>
            <person name="Caballero-Perez J."/>
            <person name="Catarino B."/>
            <person name="Chen F."/>
            <person name="Chiyoda S."/>
            <person name="Chovatia M."/>
            <person name="Davies K.M."/>
            <person name="Delmans M."/>
            <person name="Demura T."/>
            <person name="Dierschke T."/>
            <person name="Dolan L."/>
            <person name="Dorantes-Acosta A.E."/>
            <person name="Eklund D.M."/>
            <person name="Florent S.N."/>
            <person name="Flores-Sandoval E."/>
            <person name="Fujiyama A."/>
            <person name="Fukuzawa H."/>
            <person name="Galik B."/>
            <person name="Grimanelli D."/>
            <person name="Grimwood J."/>
            <person name="Grossniklaus U."/>
            <person name="Hamada T."/>
            <person name="Haseloff J."/>
            <person name="Hetherington A.J."/>
            <person name="Higo A."/>
            <person name="Hirakawa Y."/>
            <person name="Hundley H.N."/>
            <person name="Ikeda Y."/>
            <person name="Inoue K."/>
            <person name="Inoue S.I."/>
            <person name="Ishida S."/>
            <person name="Jia Q."/>
            <person name="Kakita M."/>
            <person name="Kanazawa T."/>
            <person name="Kawai Y."/>
            <person name="Kawashima T."/>
            <person name="Kennedy M."/>
            <person name="Kinose K."/>
            <person name="Kinoshita T."/>
            <person name="Kohara Y."/>
            <person name="Koide E."/>
            <person name="Komatsu K."/>
            <person name="Kopischke S."/>
            <person name="Kubo M."/>
            <person name="Kyozuka J."/>
            <person name="Lagercrantz U."/>
            <person name="Lin S.S."/>
            <person name="Lindquist E."/>
            <person name="Lipzen A.M."/>
            <person name="Lu C.W."/>
            <person name="De Luna E."/>
            <person name="Martienssen R.A."/>
            <person name="Minamino N."/>
            <person name="Mizutani M."/>
            <person name="Mizutani M."/>
            <person name="Mochizuki N."/>
            <person name="Monte I."/>
            <person name="Mosher R."/>
            <person name="Nagasaki H."/>
            <person name="Nakagami H."/>
            <person name="Naramoto S."/>
            <person name="Nishitani K."/>
            <person name="Ohtani M."/>
            <person name="Okamoto T."/>
            <person name="Okumura M."/>
            <person name="Phillips J."/>
            <person name="Pollak B."/>
            <person name="Reinders A."/>
            <person name="Rovekamp M."/>
            <person name="Sano R."/>
            <person name="Sawa S."/>
            <person name="Schmid M.W."/>
            <person name="Shirakawa M."/>
            <person name="Solano R."/>
            <person name="Spunde A."/>
            <person name="Suetsugu N."/>
            <person name="Sugano S."/>
            <person name="Sugiyama A."/>
            <person name="Sun R."/>
            <person name="Suzuki Y."/>
            <person name="Takenaka M."/>
            <person name="Takezawa D."/>
            <person name="Tomogane H."/>
            <person name="Tsuzuki M."/>
            <person name="Ueda T."/>
            <person name="Umeda M."/>
            <person name="Ward J.M."/>
            <person name="Watanabe Y."/>
            <person name="Yazaki K."/>
            <person name="Yokoyama R."/>
            <person name="Yoshitake Y."/>
            <person name="Yotsui I."/>
            <person name="Zachgo S."/>
            <person name="Schmutz J."/>
        </authorList>
    </citation>
    <scope>NUCLEOTIDE SEQUENCE [LARGE SCALE GENOMIC DNA]</scope>
    <source>
        <strain evidence="12">Tak-1</strain>
    </source>
</reference>
<keyword evidence="4 8" id="KW-0611">Plant defense</keyword>
<dbReference type="GO" id="GO:0016020">
    <property type="term" value="C:membrane"/>
    <property type="evidence" value="ECO:0007669"/>
    <property type="project" value="UniProtKB-SubCell"/>
</dbReference>
<comment type="domain">
    <text evidence="8">The C-terminus contains a calmodulin-binding domain, which binds calmodulin in a calcium-dependent fashion.</text>
</comment>
<name>A0A2R6W2I2_MARPO</name>
<dbReference type="OMA" id="RRMRMFP"/>
<keyword evidence="5 8" id="KW-1133">Transmembrane helix</keyword>
<dbReference type="InterPro" id="IPR004326">
    <property type="entry name" value="Mlo"/>
</dbReference>